<dbReference type="EMBL" id="CP068393">
    <property type="protein sequence ID" value="QUC67890.1"/>
    <property type="molecule type" value="Genomic_DNA"/>
</dbReference>
<evidence type="ECO:0000313" key="2">
    <source>
        <dbReference type="Proteomes" id="UP000682782"/>
    </source>
</evidence>
<reference evidence="1" key="1">
    <citation type="submission" date="2021-01" db="EMBL/GenBank/DDBJ databases">
        <title>Complete genome sequence of Clostridiales bacterium R-7.</title>
        <authorList>
            <person name="Mahoney-Kurpe S.C."/>
            <person name="Palevich N."/>
            <person name="Koike S."/>
            <person name="Moon C.D."/>
            <person name="Attwood G.T."/>
        </authorList>
    </citation>
    <scope>NUCLEOTIDE SEQUENCE</scope>
    <source>
        <strain evidence="1">R-7</strain>
    </source>
</reference>
<dbReference type="Proteomes" id="UP000682782">
    <property type="component" value="Chromosome"/>
</dbReference>
<keyword evidence="2" id="KW-1185">Reference proteome</keyword>
<sequence>MNNNENNESNRADITLKKGTLIRGIGSFYTVRDSAHQEYTLRCKKKFRRDGISPLVGDEVLFSPGQGEEHGWLEEILPRKTECLRPPVANVTKLVIMTAPVPEPDLLLVDRQISRAYAQGMDILLVVNKCDLNPDTAEQMKKEYNPAGIQVIPISAKTGKGLEQLRKALTGSALCCFTGQSGAGKSTTLNALLDLDLETGTISRKIARGKNTTRHTELIEKNGIRVMDTAGFNLLEAENALDPGELKNRYPEFAPYEGKCRFRECLHDREPGCAVTAAAEKGEISSGRLERYRELLAEAKTVWRDRYD</sequence>
<gene>
    <name evidence="1" type="primary">rsgA</name>
    <name evidence="1" type="ORF">JYE49_04105</name>
</gene>
<name>A0AC61N473_9FIRM</name>
<accession>A0AC61N473</accession>
<proteinExistence type="predicted"/>
<organism evidence="1 2">
    <name type="scientific">Aristaeella hokkaidonensis</name>
    <dbReference type="NCBI Taxonomy" id="3046382"/>
    <lineage>
        <taxon>Bacteria</taxon>
        <taxon>Bacillati</taxon>
        <taxon>Bacillota</taxon>
        <taxon>Clostridia</taxon>
        <taxon>Eubacteriales</taxon>
        <taxon>Aristaeellaceae</taxon>
        <taxon>Aristaeella</taxon>
    </lineage>
</organism>
<protein>
    <submittedName>
        <fullName evidence="1">Ribosome small subunit-dependent GTPase A</fullName>
    </submittedName>
</protein>
<evidence type="ECO:0000313" key="1">
    <source>
        <dbReference type="EMBL" id="QUC67890.1"/>
    </source>
</evidence>